<feature type="compositionally biased region" description="Low complexity" evidence="1">
    <location>
        <begin position="445"/>
        <end position="455"/>
    </location>
</feature>
<dbReference type="Pfam" id="PF14295">
    <property type="entry name" value="PAN_4"/>
    <property type="match status" value="2"/>
</dbReference>
<evidence type="ECO:0000259" key="3">
    <source>
        <dbReference type="Pfam" id="PF14295"/>
    </source>
</evidence>
<keyword evidence="2" id="KW-1133">Transmembrane helix</keyword>
<keyword evidence="2" id="KW-0812">Transmembrane</keyword>
<evidence type="ECO:0000256" key="1">
    <source>
        <dbReference type="SAM" id="MobiDB-lite"/>
    </source>
</evidence>
<name>A0ABN9TMB4_9DINO</name>
<gene>
    <name evidence="4" type="ORF">PCOR1329_LOCUS40426</name>
</gene>
<evidence type="ECO:0000313" key="5">
    <source>
        <dbReference type="Proteomes" id="UP001189429"/>
    </source>
</evidence>
<dbReference type="InterPro" id="IPR003609">
    <property type="entry name" value="Pan_app"/>
</dbReference>
<feature type="region of interest" description="Disordered" evidence="1">
    <location>
        <begin position="426"/>
        <end position="513"/>
    </location>
</feature>
<feature type="region of interest" description="Disordered" evidence="1">
    <location>
        <begin position="1"/>
        <end position="47"/>
    </location>
</feature>
<feature type="domain" description="Apple" evidence="3">
    <location>
        <begin position="162"/>
        <end position="203"/>
    </location>
</feature>
<dbReference type="EMBL" id="CAUYUJ010014874">
    <property type="protein sequence ID" value="CAK0847134.1"/>
    <property type="molecule type" value="Genomic_DNA"/>
</dbReference>
<feature type="transmembrane region" description="Helical" evidence="2">
    <location>
        <begin position="53"/>
        <end position="74"/>
    </location>
</feature>
<keyword evidence="5" id="KW-1185">Reference proteome</keyword>
<feature type="compositionally biased region" description="Low complexity" evidence="1">
    <location>
        <begin position="1"/>
        <end position="12"/>
    </location>
</feature>
<accession>A0ABN9TMB4</accession>
<evidence type="ECO:0000256" key="2">
    <source>
        <dbReference type="SAM" id="Phobius"/>
    </source>
</evidence>
<feature type="compositionally biased region" description="Basic and acidic residues" evidence="1">
    <location>
        <begin position="13"/>
        <end position="30"/>
    </location>
</feature>
<organism evidence="4 5">
    <name type="scientific">Prorocentrum cordatum</name>
    <dbReference type="NCBI Taxonomy" id="2364126"/>
    <lineage>
        <taxon>Eukaryota</taxon>
        <taxon>Sar</taxon>
        <taxon>Alveolata</taxon>
        <taxon>Dinophyceae</taxon>
        <taxon>Prorocentrales</taxon>
        <taxon>Prorocentraceae</taxon>
        <taxon>Prorocentrum</taxon>
    </lineage>
</organism>
<protein>
    <recommendedName>
        <fullName evidence="3">Apple domain-containing protein</fullName>
    </recommendedName>
</protein>
<evidence type="ECO:0000313" key="4">
    <source>
        <dbReference type="EMBL" id="CAK0847134.1"/>
    </source>
</evidence>
<feature type="compositionally biased region" description="Low complexity" evidence="1">
    <location>
        <begin position="478"/>
        <end position="489"/>
    </location>
</feature>
<proteinExistence type="predicted"/>
<feature type="compositionally biased region" description="Pro residues" evidence="1">
    <location>
        <begin position="490"/>
        <end position="504"/>
    </location>
</feature>
<sequence length="596" mass="62474">MPGAPRAAPRSAAAEERGEASADDRSERGELALLGDGAGPPPGGAAQRCGCRAAAAAALLLACLGGLACGAAWARARRLPPASERRPNSQMSLQTAGVAVEQDGVKDTGRGSVAGAGPFVSVVFSSDAAPKQEESAMWHTAGKNMGCKNWREVALSDWVRSSDQSTTSCGELCAQTSGCQAFSFQKKESCNGTEQAAPGACFLWSGRCHMEANECWDNYRMEQSLPMPWAMASPGTGCANHDMIMMQTSDEWNANACGRKCEQLAGCRAFTFRPDNCAEPDPDRKGACSLFSGVCERTPSKCRDYYLMSRPTPTGKNTAFSANSAFDLAESGIAKEEEVSATFVVSPEQAPQVASAEVLKFADKGSIVLRVNHLEGWNAGDNITITDENGIIHKNSIASIRFDAGTLQLEAPLAYPVPRSAIVTRGSIPLPRGERSTIRRPTQEPAQAPTQSSTPAPTPAPTAPTQSSTPAPTPAPTAPTQAPTQSPTRAPTPAPTVAPSPAPTKAPGQAVASVTEDAAMGSNVVKVDDTSVWNLEDLIQISVNKDTPQSQTMFNLIESIDKRTHALVLMYTLSGTVSAGSLVTLAAGTSTTPGRY</sequence>
<comment type="caution">
    <text evidence="4">The sequence shown here is derived from an EMBL/GenBank/DDBJ whole genome shotgun (WGS) entry which is preliminary data.</text>
</comment>
<feature type="domain" description="Apple" evidence="3">
    <location>
        <begin position="253"/>
        <end position="290"/>
    </location>
</feature>
<keyword evidence="2" id="KW-0472">Membrane</keyword>
<reference evidence="4" key="1">
    <citation type="submission" date="2023-10" db="EMBL/GenBank/DDBJ databases">
        <authorList>
            <person name="Chen Y."/>
            <person name="Shah S."/>
            <person name="Dougan E. K."/>
            <person name="Thang M."/>
            <person name="Chan C."/>
        </authorList>
    </citation>
    <scope>NUCLEOTIDE SEQUENCE [LARGE SCALE GENOMIC DNA]</scope>
</reference>
<dbReference type="Proteomes" id="UP001189429">
    <property type="component" value="Unassembled WGS sequence"/>
</dbReference>